<sequence length="84" mass="9154">MAANTKQTYWSNNDSGCSCHGNQQVLMLAGQEGCRVDSSQDNTGRAVKTSLSLVINGQQKEWKAAAPVSHPQEQGCCLSERRTR</sequence>
<proteinExistence type="predicted"/>
<evidence type="ECO:0000313" key="2">
    <source>
        <dbReference type="Proteomes" id="UP001345963"/>
    </source>
</evidence>
<accession>A0ABU7BYU4</accession>
<comment type="caution">
    <text evidence="1">The sequence shown here is derived from an EMBL/GenBank/DDBJ whole genome shotgun (WGS) entry which is preliminary data.</text>
</comment>
<protein>
    <submittedName>
        <fullName evidence="1">Uncharacterized protein</fullName>
    </submittedName>
</protein>
<evidence type="ECO:0000313" key="1">
    <source>
        <dbReference type="EMBL" id="MED6255768.1"/>
    </source>
</evidence>
<dbReference type="EMBL" id="JAHUTI010071911">
    <property type="protein sequence ID" value="MED6255768.1"/>
    <property type="molecule type" value="Genomic_DNA"/>
</dbReference>
<name>A0ABU7BYU4_9TELE</name>
<keyword evidence="2" id="KW-1185">Reference proteome</keyword>
<reference evidence="1 2" key="1">
    <citation type="submission" date="2021-07" db="EMBL/GenBank/DDBJ databases">
        <authorList>
            <person name="Palmer J.M."/>
        </authorList>
    </citation>
    <scope>NUCLEOTIDE SEQUENCE [LARGE SCALE GENOMIC DNA]</scope>
    <source>
        <strain evidence="1 2">AT_MEX2019</strain>
        <tissue evidence="1">Muscle</tissue>
    </source>
</reference>
<dbReference type="Proteomes" id="UP001345963">
    <property type="component" value="Unassembled WGS sequence"/>
</dbReference>
<organism evidence="1 2">
    <name type="scientific">Ataeniobius toweri</name>
    <dbReference type="NCBI Taxonomy" id="208326"/>
    <lineage>
        <taxon>Eukaryota</taxon>
        <taxon>Metazoa</taxon>
        <taxon>Chordata</taxon>
        <taxon>Craniata</taxon>
        <taxon>Vertebrata</taxon>
        <taxon>Euteleostomi</taxon>
        <taxon>Actinopterygii</taxon>
        <taxon>Neopterygii</taxon>
        <taxon>Teleostei</taxon>
        <taxon>Neoteleostei</taxon>
        <taxon>Acanthomorphata</taxon>
        <taxon>Ovalentaria</taxon>
        <taxon>Atherinomorphae</taxon>
        <taxon>Cyprinodontiformes</taxon>
        <taxon>Goodeidae</taxon>
        <taxon>Ataeniobius</taxon>
    </lineage>
</organism>
<gene>
    <name evidence="1" type="ORF">ATANTOWER_014776</name>
</gene>